<evidence type="ECO:0000256" key="4">
    <source>
        <dbReference type="ARBA" id="ARBA00023136"/>
    </source>
</evidence>
<accession>A0A1R4JRF1</accession>
<dbReference type="InterPro" id="IPR027469">
    <property type="entry name" value="Cation_efflux_TMD_sf"/>
</dbReference>
<evidence type="ECO:0000256" key="3">
    <source>
        <dbReference type="ARBA" id="ARBA00022989"/>
    </source>
</evidence>
<dbReference type="Proteomes" id="UP000188342">
    <property type="component" value="Unassembled WGS sequence"/>
</dbReference>
<feature type="domain" description="Cation efflux protein transmembrane" evidence="6">
    <location>
        <begin position="19"/>
        <end position="146"/>
    </location>
</feature>
<gene>
    <name evidence="7" type="ORF">FM114_09050</name>
</gene>
<dbReference type="STRING" id="1255658.FM114_09050"/>
<dbReference type="PANTHER" id="PTHR11562:SF17">
    <property type="entry name" value="RE54080P-RELATED"/>
    <property type="match status" value="1"/>
</dbReference>
<feature type="transmembrane region" description="Helical" evidence="5">
    <location>
        <begin position="18"/>
        <end position="38"/>
    </location>
</feature>
<dbReference type="InterPro" id="IPR050681">
    <property type="entry name" value="CDF/SLC30A"/>
</dbReference>
<evidence type="ECO:0000313" key="7">
    <source>
        <dbReference type="EMBL" id="SJN34568.1"/>
    </source>
</evidence>
<dbReference type="SUPFAM" id="SSF161111">
    <property type="entry name" value="Cation efflux protein transmembrane domain-like"/>
    <property type="match status" value="1"/>
</dbReference>
<dbReference type="PANTHER" id="PTHR11562">
    <property type="entry name" value="CATION EFFLUX PROTEIN/ ZINC TRANSPORTER"/>
    <property type="match status" value="1"/>
</dbReference>
<feature type="transmembrane region" description="Helical" evidence="5">
    <location>
        <begin position="124"/>
        <end position="146"/>
    </location>
</feature>
<evidence type="ECO:0000256" key="5">
    <source>
        <dbReference type="SAM" id="Phobius"/>
    </source>
</evidence>
<feature type="transmembrane region" description="Helical" evidence="5">
    <location>
        <begin position="85"/>
        <end position="104"/>
    </location>
</feature>
<organism evidence="7 8">
    <name type="scientific">Luteococcus japonicus LSP_Lj1</name>
    <dbReference type="NCBI Taxonomy" id="1255658"/>
    <lineage>
        <taxon>Bacteria</taxon>
        <taxon>Bacillati</taxon>
        <taxon>Actinomycetota</taxon>
        <taxon>Actinomycetes</taxon>
        <taxon>Propionibacteriales</taxon>
        <taxon>Propionibacteriaceae</taxon>
        <taxon>Luteococcus</taxon>
    </lineage>
</organism>
<evidence type="ECO:0000313" key="8">
    <source>
        <dbReference type="Proteomes" id="UP000188342"/>
    </source>
</evidence>
<comment type="subcellular location">
    <subcellularLocation>
        <location evidence="1">Membrane</location>
        <topology evidence="1">Multi-pass membrane protein</topology>
    </subcellularLocation>
</comment>
<keyword evidence="8" id="KW-1185">Reference proteome</keyword>
<dbReference type="Gene3D" id="1.20.1510.10">
    <property type="entry name" value="Cation efflux protein transmembrane domain"/>
    <property type="match status" value="1"/>
</dbReference>
<sequence length="162" mass="16052">MVGMGHDHAQGTTNRRRLAVALAITGTVLVAEVVGAAMTGSLALLVDAAHMLTDSLGLVVALLAAHLMTRPASSRRTWGWKRAEVIGAAAQAAVLLGVGCYAVVEAVQRLVTPPRVASGGVASGGLAAVGALGLVANIASLAVLAGGRSQPEHAGRLPGGGQ</sequence>
<protein>
    <submittedName>
        <fullName evidence="7">Cobalt-zinc-cadmium resistance protein CzcD</fullName>
    </submittedName>
</protein>
<dbReference type="InterPro" id="IPR058533">
    <property type="entry name" value="Cation_efflux_TM"/>
</dbReference>
<dbReference type="AlphaFoldDB" id="A0A1R4JRF1"/>
<dbReference type="GO" id="GO:0005385">
    <property type="term" value="F:zinc ion transmembrane transporter activity"/>
    <property type="evidence" value="ECO:0007669"/>
    <property type="project" value="TreeGrafter"/>
</dbReference>
<dbReference type="GO" id="GO:0005886">
    <property type="term" value="C:plasma membrane"/>
    <property type="evidence" value="ECO:0007669"/>
    <property type="project" value="TreeGrafter"/>
</dbReference>
<keyword evidence="3 5" id="KW-1133">Transmembrane helix</keyword>
<name>A0A1R4JRF1_9ACTN</name>
<keyword evidence="4 5" id="KW-0472">Membrane</keyword>
<dbReference type="InterPro" id="IPR002524">
    <property type="entry name" value="Cation_efflux"/>
</dbReference>
<dbReference type="Pfam" id="PF01545">
    <property type="entry name" value="Cation_efflux"/>
    <property type="match status" value="1"/>
</dbReference>
<reference evidence="7 8" key="1">
    <citation type="submission" date="2017-02" db="EMBL/GenBank/DDBJ databases">
        <authorList>
            <person name="Peterson S.W."/>
        </authorList>
    </citation>
    <scope>NUCLEOTIDE SEQUENCE [LARGE SCALE GENOMIC DNA]</scope>
    <source>
        <strain evidence="7 8">LSP_Lj1</strain>
    </source>
</reference>
<evidence type="ECO:0000256" key="2">
    <source>
        <dbReference type="ARBA" id="ARBA00022692"/>
    </source>
</evidence>
<dbReference type="RefSeq" id="WP_256763372.1">
    <property type="nucleotide sequence ID" value="NZ_FUKQ01000035.1"/>
</dbReference>
<feature type="transmembrane region" description="Helical" evidence="5">
    <location>
        <begin position="44"/>
        <end position="65"/>
    </location>
</feature>
<evidence type="ECO:0000256" key="1">
    <source>
        <dbReference type="ARBA" id="ARBA00004141"/>
    </source>
</evidence>
<dbReference type="EMBL" id="FUKQ01000035">
    <property type="protein sequence ID" value="SJN34568.1"/>
    <property type="molecule type" value="Genomic_DNA"/>
</dbReference>
<dbReference type="NCBIfam" id="TIGR01297">
    <property type="entry name" value="CDF"/>
    <property type="match status" value="1"/>
</dbReference>
<keyword evidence="2 5" id="KW-0812">Transmembrane</keyword>
<proteinExistence type="predicted"/>
<evidence type="ECO:0000259" key="6">
    <source>
        <dbReference type="Pfam" id="PF01545"/>
    </source>
</evidence>